<gene>
    <name evidence="1" type="ORF">SELMODRAFT_429563</name>
</gene>
<dbReference type="Proteomes" id="UP000001514">
    <property type="component" value="Unassembled WGS sequence"/>
</dbReference>
<evidence type="ECO:0000313" key="1">
    <source>
        <dbReference type="EMBL" id="EFJ07690.1"/>
    </source>
</evidence>
<organism evidence="2">
    <name type="scientific">Selaginella moellendorffii</name>
    <name type="common">Spikemoss</name>
    <dbReference type="NCBI Taxonomy" id="88036"/>
    <lineage>
        <taxon>Eukaryota</taxon>
        <taxon>Viridiplantae</taxon>
        <taxon>Streptophyta</taxon>
        <taxon>Embryophyta</taxon>
        <taxon>Tracheophyta</taxon>
        <taxon>Lycopodiopsida</taxon>
        <taxon>Selaginellales</taxon>
        <taxon>Selaginellaceae</taxon>
        <taxon>Selaginella</taxon>
    </lineage>
</organism>
<dbReference type="KEGG" id="smo:SELMODRAFT_429563"/>
<protein>
    <submittedName>
        <fullName evidence="1">Uncharacterized protein</fullName>
    </submittedName>
</protein>
<sequence length="135" mass="15309">MTGASKEPAQQYADQMLHYELENDVGKDAVEVRTKSACKESYSGDDRSTPQVLNSQVDDWTKTTTIVEHSGACFLKKKEVTKIVEMKMMMLNMKSQYRQQMTTTGKGHINQCETSTAANDERVFLGYKQPSETKR</sequence>
<dbReference type="Gramene" id="EFJ07690">
    <property type="protein sequence ID" value="EFJ07690"/>
    <property type="gene ID" value="SELMODRAFT_429563"/>
</dbReference>
<proteinExistence type="predicted"/>
<evidence type="ECO:0000313" key="2">
    <source>
        <dbReference type="Proteomes" id="UP000001514"/>
    </source>
</evidence>
<dbReference type="EMBL" id="GL377682">
    <property type="protein sequence ID" value="EFJ07690.1"/>
    <property type="molecule type" value="Genomic_DNA"/>
</dbReference>
<dbReference type="HOGENOM" id="CLU_1889362_0_0_1"/>
<keyword evidence="2" id="KW-1185">Reference proteome</keyword>
<dbReference type="AlphaFoldDB" id="D8T6K8"/>
<accession>D8T6K8</accession>
<name>D8T6K8_SELML</name>
<reference evidence="1 2" key="1">
    <citation type="journal article" date="2011" name="Science">
        <title>The Selaginella genome identifies genetic changes associated with the evolution of vascular plants.</title>
        <authorList>
            <person name="Banks J.A."/>
            <person name="Nishiyama T."/>
            <person name="Hasebe M."/>
            <person name="Bowman J.L."/>
            <person name="Gribskov M."/>
            <person name="dePamphilis C."/>
            <person name="Albert V.A."/>
            <person name="Aono N."/>
            <person name="Aoyama T."/>
            <person name="Ambrose B.A."/>
            <person name="Ashton N.W."/>
            <person name="Axtell M.J."/>
            <person name="Barker E."/>
            <person name="Barker M.S."/>
            <person name="Bennetzen J.L."/>
            <person name="Bonawitz N.D."/>
            <person name="Chapple C."/>
            <person name="Cheng C."/>
            <person name="Correa L.G."/>
            <person name="Dacre M."/>
            <person name="DeBarry J."/>
            <person name="Dreyer I."/>
            <person name="Elias M."/>
            <person name="Engstrom E.M."/>
            <person name="Estelle M."/>
            <person name="Feng L."/>
            <person name="Finet C."/>
            <person name="Floyd S.K."/>
            <person name="Frommer W.B."/>
            <person name="Fujita T."/>
            <person name="Gramzow L."/>
            <person name="Gutensohn M."/>
            <person name="Harholt J."/>
            <person name="Hattori M."/>
            <person name="Heyl A."/>
            <person name="Hirai T."/>
            <person name="Hiwatashi Y."/>
            <person name="Ishikawa M."/>
            <person name="Iwata M."/>
            <person name="Karol K.G."/>
            <person name="Koehler B."/>
            <person name="Kolukisaoglu U."/>
            <person name="Kubo M."/>
            <person name="Kurata T."/>
            <person name="Lalonde S."/>
            <person name="Li K."/>
            <person name="Li Y."/>
            <person name="Litt A."/>
            <person name="Lyons E."/>
            <person name="Manning G."/>
            <person name="Maruyama T."/>
            <person name="Michael T.P."/>
            <person name="Mikami K."/>
            <person name="Miyazaki S."/>
            <person name="Morinaga S."/>
            <person name="Murata T."/>
            <person name="Mueller-Roeber B."/>
            <person name="Nelson D.R."/>
            <person name="Obara M."/>
            <person name="Oguri Y."/>
            <person name="Olmstead R.G."/>
            <person name="Onodera N."/>
            <person name="Petersen B.L."/>
            <person name="Pils B."/>
            <person name="Prigge M."/>
            <person name="Rensing S.A."/>
            <person name="Riano-Pachon D.M."/>
            <person name="Roberts A.W."/>
            <person name="Sato Y."/>
            <person name="Scheller H.V."/>
            <person name="Schulz B."/>
            <person name="Schulz C."/>
            <person name="Shakirov E.V."/>
            <person name="Shibagaki N."/>
            <person name="Shinohara N."/>
            <person name="Shippen D.E."/>
            <person name="Soerensen I."/>
            <person name="Sotooka R."/>
            <person name="Sugimoto N."/>
            <person name="Sugita M."/>
            <person name="Sumikawa N."/>
            <person name="Tanurdzic M."/>
            <person name="Theissen G."/>
            <person name="Ulvskov P."/>
            <person name="Wakazuki S."/>
            <person name="Weng J.K."/>
            <person name="Willats W.W."/>
            <person name="Wipf D."/>
            <person name="Wolf P.G."/>
            <person name="Yang L."/>
            <person name="Zimmer A.D."/>
            <person name="Zhu Q."/>
            <person name="Mitros T."/>
            <person name="Hellsten U."/>
            <person name="Loque D."/>
            <person name="Otillar R."/>
            <person name="Salamov A."/>
            <person name="Schmutz J."/>
            <person name="Shapiro H."/>
            <person name="Lindquist E."/>
            <person name="Lucas S."/>
            <person name="Rokhsar D."/>
            <person name="Grigoriev I.V."/>
        </authorList>
    </citation>
    <scope>NUCLEOTIDE SEQUENCE [LARGE SCALE GENOMIC DNA]</scope>
</reference>
<dbReference type="InParanoid" id="D8T6K8"/>